<reference evidence="4 5" key="1">
    <citation type="journal article" date="2018" name="Mol. Biol. Evol.">
        <title>Analysis of the draft genome of the red seaweed Gracilariopsis chorda provides insights into genome size evolution in Rhodophyta.</title>
        <authorList>
            <person name="Lee J."/>
            <person name="Yang E.C."/>
            <person name="Graf L."/>
            <person name="Yang J.H."/>
            <person name="Qiu H."/>
            <person name="Zel Zion U."/>
            <person name="Chan C.X."/>
            <person name="Stephens T.G."/>
            <person name="Weber A.P.M."/>
            <person name="Boo G.H."/>
            <person name="Boo S.M."/>
            <person name="Kim K.M."/>
            <person name="Shin Y."/>
            <person name="Jung M."/>
            <person name="Lee S.J."/>
            <person name="Yim H.S."/>
            <person name="Lee J.H."/>
            <person name="Bhattacharya D."/>
            <person name="Yoon H.S."/>
        </authorList>
    </citation>
    <scope>NUCLEOTIDE SEQUENCE [LARGE SCALE GENOMIC DNA]</scope>
    <source>
        <strain evidence="4 5">SKKU-2015</strain>
        <tissue evidence="4">Whole body</tissue>
    </source>
</reference>
<dbReference type="InterPro" id="IPR027073">
    <property type="entry name" value="5_3_exoribonuclease"/>
</dbReference>
<dbReference type="GO" id="GO:0005634">
    <property type="term" value="C:nucleus"/>
    <property type="evidence" value="ECO:0007669"/>
    <property type="project" value="TreeGrafter"/>
</dbReference>
<proteinExistence type="inferred from homology"/>
<dbReference type="AlphaFoldDB" id="A0A2V3J5K0"/>
<feature type="region of interest" description="Disordered" evidence="2">
    <location>
        <begin position="385"/>
        <end position="419"/>
    </location>
</feature>
<feature type="domain" description="Xrn1 N-terminal" evidence="3">
    <location>
        <begin position="1"/>
        <end position="210"/>
    </location>
</feature>
<comment type="caution">
    <text evidence="4">The sequence shown here is derived from an EMBL/GenBank/DDBJ whole genome shotgun (WGS) entry which is preliminary data.</text>
</comment>
<dbReference type="GO" id="GO:0003723">
    <property type="term" value="F:RNA binding"/>
    <property type="evidence" value="ECO:0007669"/>
    <property type="project" value="TreeGrafter"/>
</dbReference>
<comment type="similarity">
    <text evidence="1">Belongs to the 5'-3' exonuclease family.</text>
</comment>
<feature type="compositionally biased region" description="Acidic residues" evidence="2">
    <location>
        <begin position="405"/>
        <end position="419"/>
    </location>
</feature>
<feature type="region of interest" description="Disordered" evidence="2">
    <location>
        <begin position="333"/>
        <end position="358"/>
    </location>
</feature>
<dbReference type="InterPro" id="IPR029060">
    <property type="entry name" value="PIN-like_dom_sf"/>
</dbReference>
<dbReference type="SUPFAM" id="SSF88723">
    <property type="entry name" value="PIN domain-like"/>
    <property type="match status" value="1"/>
</dbReference>
<dbReference type="PANTHER" id="PTHR12341">
    <property type="entry name" value="5'-&gt;3' EXORIBONUCLEASE"/>
    <property type="match status" value="1"/>
</dbReference>
<dbReference type="EMBL" id="NBIV01000004">
    <property type="protein sequence ID" value="PXF49583.1"/>
    <property type="molecule type" value="Genomic_DNA"/>
</dbReference>
<feature type="region of interest" description="Disordered" evidence="2">
    <location>
        <begin position="652"/>
        <end position="701"/>
    </location>
</feature>
<dbReference type="InterPro" id="IPR004859">
    <property type="entry name" value="Xrn1_N"/>
</dbReference>
<dbReference type="Proteomes" id="UP000247409">
    <property type="component" value="Unassembled WGS sequence"/>
</dbReference>
<dbReference type="GO" id="GO:0000956">
    <property type="term" value="P:nuclear-transcribed mRNA catabolic process"/>
    <property type="evidence" value="ECO:0007669"/>
    <property type="project" value="TreeGrafter"/>
</dbReference>
<name>A0A2V3J5K0_9FLOR</name>
<feature type="compositionally biased region" description="Basic residues" evidence="2">
    <location>
        <begin position="675"/>
        <end position="692"/>
    </location>
</feature>
<dbReference type="GO" id="GO:0004534">
    <property type="term" value="F:5'-3' RNA exonuclease activity"/>
    <property type="evidence" value="ECO:0007669"/>
    <property type="project" value="TreeGrafter"/>
</dbReference>
<protein>
    <submittedName>
        <fullName evidence="4">5'-3' exoribonuclease 1</fullName>
    </submittedName>
</protein>
<evidence type="ECO:0000313" key="4">
    <source>
        <dbReference type="EMBL" id="PXF49583.1"/>
    </source>
</evidence>
<gene>
    <name evidence="4" type="ORF">BWQ96_00653</name>
</gene>
<evidence type="ECO:0000256" key="1">
    <source>
        <dbReference type="ARBA" id="ARBA00038299"/>
    </source>
</evidence>
<dbReference type="STRING" id="448386.A0A2V3J5K0"/>
<dbReference type="Gene3D" id="3.40.50.12390">
    <property type="match status" value="2"/>
</dbReference>
<organism evidence="4 5">
    <name type="scientific">Gracilariopsis chorda</name>
    <dbReference type="NCBI Taxonomy" id="448386"/>
    <lineage>
        <taxon>Eukaryota</taxon>
        <taxon>Rhodophyta</taxon>
        <taxon>Florideophyceae</taxon>
        <taxon>Rhodymeniophycidae</taxon>
        <taxon>Gracilariales</taxon>
        <taxon>Gracilariaceae</taxon>
        <taxon>Gracilariopsis</taxon>
    </lineage>
</organism>
<accession>A0A2V3J5K0</accession>
<keyword evidence="5" id="KW-1185">Reference proteome</keyword>
<evidence type="ECO:0000313" key="5">
    <source>
        <dbReference type="Proteomes" id="UP000247409"/>
    </source>
</evidence>
<dbReference type="OrthoDB" id="3498at2759"/>
<sequence length="701" mass="80041">MGIIGFQKWLLGNFPDIVRVQQGARFGEYYDHVAFDINQILHQAVRKATNRQTLAAAIFRELDQILKNCIPRKSVFFAFDGPAPLAKLATQRRRRRQRRGASEYVSDYIDENGVSRKAKTVQPAIDGLEMTPGVETLYFVRDSVEYWAYSRLQNDRKYRNVEIRISGADVPGEGELKLIDFCRTAQIPSTDSVVVVGGDADIVLQGLATVPVRNFFVYLRNFAGSRGRRQSYVISVWELTRIFERLFPNESSSVRLDFVLLAILNGNDYIPKVRGISLSRTWHRYLNLKLDSSGGRPGPFRGRSLVDAEKRTLNWPMFYALMDRVGVPVSSIAEAEQEKESTPAGVPPRRKRRGKEGYVSYSDSEVGERIVYTGNEDGVPMDCLDDDSVPTRDESFSENGVSETDSYEDSSEYNGTEEEDYFDEEQEHIQTLVTLSGNSSKFYDTNRWVRALLWNIQMYVDGYCGDYSFRYGKPYGPPITEILNYIRNHDGDPFLHQAPVSNWRPLLPHQAAMAVLPKQAKHLLPKPLQRIYDDPVAVRKIFGSKDDVDVPSLIAETDRIPKSEFSSEELLRTFHGTPILLRHQRPQDQLPYSNPWVRRPGQKFEEIASRPVIYRAPFAVTSAPPCYKWPRGTVANLLELPYKTVGGFHLRPKKGAPLPTYSEQAARSRENVDKSRRRAHRSRRQFRHRASPRRTDGTAAE</sequence>
<dbReference type="Pfam" id="PF03159">
    <property type="entry name" value="XRN_N"/>
    <property type="match status" value="1"/>
</dbReference>
<evidence type="ECO:0000256" key="2">
    <source>
        <dbReference type="SAM" id="MobiDB-lite"/>
    </source>
</evidence>
<dbReference type="PANTHER" id="PTHR12341:SF7">
    <property type="entry name" value="5'-3' EXORIBONUCLEASE 1"/>
    <property type="match status" value="1"/>
</dbReference>
<evidence type="ECO:0000259" key="3">
    <source>
        <dbReference type="Pfam" id="PF03159"/>
    </source>
</evidence>